<reference evidence="2 3" key="1">
    <citation type="submission" date="2019-06" db="EMBL/GenBank/DDBJ databases">
        <title>Sequencing the genomes of 1000 actinobacteria strains.</title>
        <authorList>
            <person name="Klenk H.-P."/>
        </authorList>
    </citation>
    <scope>NUCLEOTIDE SEQUENCE [LARGE SCALE GENOMIC DNA]</scope>
    <source>
        <strain evidence="2 3">DSM 103495</strain>
    </source>
</reference>
<protein>
    <submittedName>
        <fullName evidence="2">Uncharacterized protein</fullName>
    </submittedName>
</protein>
<sequence>MAPVTRSLEREHVSPEEASEIVASARAEVDRTAVSVDLSTLDENLGVIVVPVSEQSPVSHLLDSVYFSLPETVPLQSYGRYWLLRRRSDETEFKDIGSRWAAANGYGTRDDRHLSEIGIVGGDELDAIPGPRLRAIRRLRAARTPA</sequence>
<evidence type="ECO:0000313" key="3">
    <source>
        <dbReference type="Proteomes" id="UP000316331"/>
    </source>
</evidence>
<accession>A0A543FFT0</accession>
<comment type="caution">
    <text evidence="2">The sequence shown here is derived from an EMBL/GenBank/DDBJ whole genome shotgun (WGS) entry which is preliminary data.</text>
</comment>
<dbReference type="AlphaFoldDB" id="A0A543FFT0"/>
<dbReference type="EMBL" id="VFPG01000001">
    <property type="protein sequence ID" value="TQM32720.1"/>
    <property type="molecule type" value="Genomic_DNA"/>
</dbReference>
<feature type="region of interest" description="Disordered" evidence="1">
    <location>
        <begin position="1"/>
        <end position="21"/>
    </location>
</feature>
<dbReference type="RefSeq" id="WP_185757121.1">
    <property type="nucleotide sequence ID" value="NZ_VFPG01000001.1"/>
</dbReference>
<organism evidence="2 3">
    <name type="scientific">Nocardia bhagyanarayanae</name>
    <dbReference type="NCBI Taxonomy" id="1215925"/>
    <lineage>
        <taxon>Bacteria</taxon>
        <taxon>Bacillati</taxon>
        <taxon>Actinomycetota</taxon>
        <taxon>Actinomycetes</taxon>
        <taxon>Mycobacteriales</taxon>
        <taxon>Nocardiaceae</taxon>
        <taxon>Nocardia</taxon>
    </lineage>
</organism>
<keyword evidence="3" id="KW-1185">Reference proteome</keyword>
<proteinExistence type="predicted"/>
<dbReference type="Proteomes" id="UP000316331">
    <property type="component" value="Unassembled WGS sequence"/>
</dbReference>
<gene>
    <name evidence="2" type="ORF">FB390_4416</name>
</gene>
<evidence type="ECO:0000256" key="1">
    <source>
        <dbReference type="SAM" id="MobiDB-lite"/>
    </source>
</evidence>
<name>A0A543FFT0_9NOCA</name>
<evidence type="ECO:0000313" key="2">
    <source>
        <dbReference type="EMBL" id="TQM32720.1"/>
    </source>
</evidence>